<evidence type="ECO:0000313" key="2">
    <source>
        <dbReference type="Proteomes" id="UP000584325"/>
    </source>
</evidence>
<organism evidence="1 2">
    <name type="scientific">Pseudoduganella umbonata</name>
    <dbReference type="NCBI Taxonomy" id="864828"/>
    <lineage>
        <taxon>Bacteria</taxon>
        <taxon>Pseudomonadati</taxon>
        <taxon>Pseudomonadota</taxon>
        <taxon>Betaproteobacteria</taxon>
        <taxon>Burkholderiales</taxon>
        <taxon>Oxalobacteraceae</taxon>
        <taxon>Telluria group</taxon>
        <taxon>Pseudoduganella</taxon>
    </lineage>
</organism>
<dbReference type="EMBL" id="JACHXS010000006">
    <property type="protein sequence ID" value="MBB3222649.1"/>
    <property type="molecule type" value="Genomic_DNA"/>
</dbReference>
<sequence length="35" mass="4030">MASIDRCVRITHIKSIHRAIHRPGTLGNDIRLQHL</sequence>
<dbReference type="Proteomes" id="UP000584325">
    <property type="component" value="Unassembled WGS sequence"/>
</dbReference>
<name>A0A7W5ECE3_9BURK</name>
<proteinExistence type="predicted"/>
<evidence type="ECO:0000313" key="1">
    <source>
        <dbReference type="EMBL" id="MBB3222649.1"/>
    </source>
</evidence>
<protein>
    <submittedName>
        <fullName evidence="1">Uncharacterized protein</fullName>
    </submittedName>
</protein>
<comment type="caution">
    <text evidence="1">The sequence shown here is derived from an EMBL/GenBank/DDBJ whole genome shotgun (WGS) entry which is preliminary data.</text>
</comment>
<gene>
    <name evidence="1" type="ORF">FHS02_003472</name>
</gene>
<reference evidence="1 2" key="1">
    <citation type="submission" date="2020-08" db="EMBL/GenBank/DDBJ databases">
        <title>Genomic Encyclopedia of Type Strains, Phase III (KMG-III): the genomes of soil and plant-associated and newly described type strains.</title>
        <authorList>
            <person name="Whitman W."/>
        </authorList>
    </citation>
    <scope>NUCLEOTIDE SEQUENCE [LARGE SCALE GENOMIC DNA]</scope>
    <source>
        <strain evidence="1 2">CECT 7753</strain>
    </source>
</reference>
<accession>A0A7W5ECE3</accession>
<dbReference type="AlphaFoldDB" id="A0A7W5ECE3"/>